<evidence type="ECO:0000313" key="2">
    <source>
        <dbReference type="Proteomes" id="UP000639772"/>
    </source>
</evidence>
<dbReference type="AlphaFoldDB" id="A0A835Q306"/>
<reference evidence="1 2" key="1">
    <citation type="journal article" date="2020" name="Nat. Food">
        <title>A phased Vanilla planifolia genome enables genetic improvement of flavour and production.</title>
        <authorList>
            <person name="Hasing T."/>
            <person name="Tang H."/>
            <person name="Brym M."/>
            <person name="Khazi F."/>
            <person name="Huang T."/>
            <person name="Chambers A.H."/>
        </authorList>
    </citation>
    <scope>NUCLEOTIDE SEQUENCE [LARGE SCALE GENOMIC DNA]</scope>
    <source>
        <tissue evidence="1">Leaf</tissue>
    </source>
</reference>
<comment type="caution">
    <text evidence="1">The sequence shown here is derived from an EMBL/GenBank/DDBJ whole genome shotgun (WGS) entry which is preliminary data.</text>
</comment>
<sequence>MAESDMKEKEEGGKKKVSQLFIGLMFTAMSALMLSRSQSYELQEELINYIHKKARKRAEIVSEKQEKKNTRGGEEEHLKSKDVDLACFVHHTH</sequence>
<gene>
    <name evidence="1" type="ORF">HPP92_020595</name>
</gene>
<protein>
    <submittedName>
        <fullName evidence="1">Uncharacterized protein</fullName>
    </submittedName>
</protein>
<dbReference type="Proteomes" id="UP000639772">
    <property type="component" value="Chromosome 11"/>
</dbReference>
<evidence type="ECO:0000313" key="1">
    <source>
        <dbReference type="EMBL" id="KAG0462119.1"/>
    </source>
</evidence>
<name>A0A835Q306_VANPL</name>
<dbReference type="EMBL" id="JADCNM010000011">
    <property type="protein sequence ID" value="KAG0462119.1"/>
    <property type="molecule type" value="Genomic_DNA"/>
</dbReference>
<accession>A0A835Q306</accession>
<proteinExistence type="predicted"/>
<organism evidence="1 2">
    <name type="scientific">Vanilla planifolia</name>
    <name type="common">Vanilla</name>
    <dbReference type="NCBI Taxonomy" id="51239"/>
    <lineage>
        <taxon>Eukaryota</taxon>
        <taxon>Viridiplantae</taxon>
        <taxon>Streptophyta</taxon>
        <taxon>Embryophyta</taxon>
        <taxon>Tracheophyta</taxon>
        <taxon>Spermatophyta</taxon>
        <taxon>Magnoliopsida</taxon>
        <taxon>Liliopsida</taxon>
        <taxon>Asparagales</taxon>
        <taxon>Orchidaceae</taxon>
        <taxon>Vanilloideae</taxon>
        <taxon>Vanilleae</taxon>
        <taxon>Vanilla</taxon>
    </lineage>
</organism>